<dbReference type="EMBL" id="CSBK01000531">
    <property type="protein sequence ID" value="COX51753.1"/>
    <property type="molecule type" value="Genomic_DNA"/>
</dbReference>
<feature type="region of interest" description="Disordered" evidence="1">
    <location>
        <begin position="52"/>
        <end position="72"/>
    </location>
</feature>
<dbReference type="EMBL" id="CFOH01000210">
    <property type="protein sequence ID" value="CFE49846.1"/>
    <property type="molecule type" value="Genomic_DNA"/>
</dbReference>
<evidence type="ECO:0000313" key="6">
    <source>
        <dbReference type="Proteomes" id="UP000039021"/>
    </source>
</evidence>
<dbReference type="AlphaFoldDB" id="A0A654ZP33"/>
<dbReference type="Proteomes" id="UP000048600">
    <property type="component" value="Unassembled WGS sequence"/>
</dbReference>
<evidence type="ECO:0000313" key="4">
    <source>
        <dbReference type="EMBL" id="COW88176.1"/>
    </source>
</evidence>
<evidence type="ECO:0000313" key="8">
    <source>
        <dbReference type="Proteomes" id="UP000046947"/>
    </source>
</evidence>
<dbReference type="EMBL" id="CSAJ01000156">
    <property type="protein sequence ID" value="COW05057.1"/>
    <property type="molecule type" value="Genomic_DNA"/>
</dbReference>
<reference evidence="6 7" key="2">
    <citation type="submission" date="2015-03" db="EMBL/GenBank/DDBJ databases">
        <authorList>
            <consortium name="Pathogen Informatics"/>
        </authorList>
    </citation>
    <scope>NUCLEOTIDE SEQUENCE [LARGE SCALE GENOMIC DNA]</scope>
    <source>
        <strain evidence="2 8">H09601792</strain>
        <strain evidence="3 7">M09401471</strain>
        <strain evidence="6">N09902308</strain>
        <strain evidence="4 9">P00601463</strain>
    </source>
</reference>
<evidence type="ECO:0000313" key="2">
    <source>
        <dbReference type="EMBL" id="CFE49846.1"/>
    </source>
</evidence>
<dbReference type="Proteomes" id="UP000044938">
    <property type="component" value="Unassembled WGS sequence"/>
</dbReference>
<dbReference type="Proteomes" id="UP000039021">
    <property type="component" value="Unassembled WGS sequence"/>
</dbReference>
<name>A0A654ZP33_MYCTX</name>
<reference evidence="5" key="1">
    <citation type="submission" date="2015-03" db="EMBL/GenBank/DDBJ databases">
        <authorList>
            <consortium name="Pathogen Informatics"/>
            <person name="Murphy D."/>
        </authorList>
    </citation>
    <scope>NUCLEOTIDE SEQUENCE</scope>
    <source>
        <strain evidence="5">N09902308</strain>
    </source>
</reference>
<accession>A0A654ZP33</accession>
<organism evidence="5 6">
    <name type="scientific">Mycobacterium tuberculosis</name>
    <dbReference type="NCBI Taxonomy" id="1773"/>
    <lineage>
        <taxon>Bacteria</taxon>
        <taxon>Bacillati</taxon>
        <taxon>Actinomycetota</taxon>
        <taxon>Actinomycetes</taxon>
        <taxon>Mycobacteriales</taxon>
        <taxon>Mycobacteriaceae</taxon>
        <taxon>Mycobacterium</taxon>
        <taxon>Mycobacterium tuberculosis complex</taxon>
    </lineage>
</organism>
<evidence type="ECO:0000313" key="9">
    <source>
        <dbReference type="Proteomes" id="UP000048600"/>
    </source>
</evidence>
<proteinExistence type="predicted"/>
<evidence type="ECO:0000313" key="3">
    <source>
        <dbReference type="EMBL" id="COW05057.1"/>
    </source>
</evidence>
<sequence length="90" mass="9420">MNRLQQAQFAGIAKPPMRLRDGGGVEVVGVALDQGDVVSVFHEFAGDRAAHRTRSGDSYFHRRAPDSKSSLGGKAAMAAASAARPDIAAI</sequence>
<evidence type="ECO:0000313" key="5">
    <source>
        <dbReference type="EMBL" id="COX51753.1"/>
    </source>
</evidence>
<evidence type="ECO:0000256" key="1">
    <source>
        <dbReference type="SAM" id="MobiDB-lite"/>
    </source>
</evidence>
<dbReference type="EMBL" id="CHKL01000492">
    <property type="protein sequence ID" value="COW88176.1"/>
    <property type="molecule type" value="Genomic_DNA"/>
</dbReference>
<evidence type="ECO:0000313" key="7">
    <source>
        <dbReference type="Proteomes" id="UP000044938"/>
    </source>
</evidence>
<gene>
    <name evidence="2" type="ORF">ERS007688_01579</name>
    <name evidence="3" type="ORF">ERS007720_01532</name>
    <name evidence="5" type="ORF">ERS007739_01405</name>
    <name evidence="4" type="ORF">ERS007741_03343</name>
</gene>
<protein>
    <submittedName>
        <fullName evidence="5">Uncharacterized protein</fullName>
    </submittedName>
</protein>
<dbReference type="Proteomes" id="UP000046947">
    <property type="component" value="Unassembled WGS sequence"/>
</dbReference>